<keyword evidence="2" id="KW-1185">Reference proteome</keyword>
<organism evidence="1 2">
    <name type="scientific">Azohydromonas lata</name>
    <dbReference type="NCBI Taxonomy" id="45677"/>
    <lineage>
        <taxon>Bacteria</taxon>
        <taxon>Pseudomonadati</taxon>
        <taxon>Pseudomonadota</taxon>
        <taxon>Betaproteobacteria</taxon>
        <taxon>Burkholderiales</taxon>
        <taxon>Sphaerotilaceae</taxon>
        <taxon>Azohydromonas</taxon>
    </lineage>
</organism>
<evidence type="ECO:0000313" key="2">
    <source>
        <dbReference type="Proteomes" id="UP001293718"/>
    </source>
</evidence>
<proteinExistence type="predicted"/>
<protein>
    <submittedName>
        <fullName evidence="1">Uncharacterized protein</fullName>
    </submittedName>
</protein>
<dbReference type="RefSeq" id="WP_157119192.1">
    <property type="nucleotide sequence ID" value="NZ_JAXOJX010000084.1"/>
</dbReference>
<evidence type="ECO:0000313" key="1">
    <source>
        <dbReference type="EMBL" id="MDZ5460818.1"/>
    </source>
</evidence>
<dbReference type="EMBL" id="JAXOJX010000084">
    <property type="protein sequence ID" value="MDZ5460818.1"/>
    <property type="molecule type" value="Genomic_DNA"/>
</dbReference>
<reference evidence="1 2" key="1">
    <citation type="submission" date="2023-11" db="EMBL/GenBank/DDBJ databases">
        <title>Draft genome of Azohydromonas lata strain H1 (DSM1123), a polyhydroxyalkanoate producer.</title>
        <authorList>
            <person name="Traversa D."/>
            <person name="D'Addabbo P."/>
            <person name="Pazzani C."/>
            <person name="Manzari C."/>
            <person name="Chiara M."/>
            <person name="Scrascia M."/>
        </authorList>
    </citation>
    <scope>NUCLEOTIDE SEQUENCE [LARGE SCALE GENOMIC DNA]</scope>
    <source>
        <strain evidence="1 2">H1</strain>
    </source>
</reference>
<dbReference type="Proteomes" id="UP001293718">
    <property type="component" value="Unassembled WGS sequence"/>
</dbReference>
<comment type="caution">
    <text evidence="1">The sequence shown here is derived from an EMBL/GenBank/DDBJ whole genome shotgun (WGS) entry which is preliminary data.</text>
</comment>
<accession>A0ABU5IPK3</accession>
<gene>
    <name evidence="1" type="ORF">SM757_30005</name>
</gene>
<sequence length="64" mass="7081">MRNLGFVLLLLLWVVLVYAGYVLFGWWMVAFATLGALWAWFRLKAARQAGVRSGKAPAAPRDGG</sequence>
<name>A0ABU5IPK3_9BURK</name>